<dbReference type="Pfam" id="PF02585">
    <property type="entry name" value="PIG-L"/>
    <property type="match status" value="1"/>
</dbReference>
<keyword evidence="2" id="KW-1185">Reference proteome</keyword>
<evidence type="ECO:0000313" key="1">
    <source>
        <dbReference type="EMBL" id="QDT05950.1"/>
    </source>
</evidence>
<dbReference type="NCBIfam" id="TIGR04001">
    <property type="entry name" value="thiol_BshB1"/>
    <property type="match status" value="1"/>
</dbReference>
<dbReference type="Proteomes" id="UP000318538">
    <property type="component" value="Chromosome"/>
</dbReference>
<protein>
    <submittedName>
        <fullName evidence="1">1D-myo-inositol 2-acetamido-2-deoxy-alpha-D-glucopyranoside deacetylase</fullName>
        <ecNumber evidence="1">3.5.1.103</ecNumber>
    </submittedName>
</protein>
<dbReference type="SUPFAM" id="SSF102588">
    <property type="entry name" value="LmbE-like"/>
    <property type="match status" value="1"/>
</dbReference>
<dbReference type="InterPro" id="IPR024078">
    <property type="entry name" value="LmbE-like_dom_sf"/>
</dbReference>
<dbReference type="EMBL" id="CP036525">
    <property type="protein sequence ID" value="QDT05950.1"/>
    <property type="molecule type" value="Genomic_DNA"/>
</dbReference>
<proteinExistence type="predicted"/>
<dbReference type="OrthoDB" id="9815144at2"/>
<reference evidence="1 2" key="1">
    <citation type="submission" date="2019-02" db="EMBL/GenBank/DDBJ databases">
        <title>Deep-cultivation of Planctomycetes and their phenomic and genomic characterization uncovers novel biology.</title>
        <authorList>
            <person name="Wiegand S."/>
            <person name="Jogler M."/>
            <person name="Boedeker C."/>
            <person name="Pinto D."/>
            <person name="Vollmers J."/>
            <person name="Rivas-Marin E."/>
            <person name="Kohn T."/>
            <person name="Peeters S.H."/>
            <person name="Heuer A."/>
            <person name="Rast P."/>
            <person name="Oberbeckmann S."/>
            <person name="Bunk B."/>
            <person name="Jeske O."/>
            <person name="Meyerdierks A."/>
            <person name="Storesund J.E."/>
            <person name="Kallscheuer N."/>
            <person name="Luecker S."/>
            <person name="Lage O.M."/>
            <person name="Pohl T."/>
            <person name="Merkel B.J."/>
            <person name="Hornburger P."/>
            <person name="Mueller R.-W."/>
            <person name="Bruemmer F."/>
            <person name="Labrenz M."/>
            <person name="Spormann A.M."/>
            <person name="Op den Camp H."/>
            <person name="Overmann J."/>
            <person name="Amann R."/>
            <person name="Jetten M.S.M."/>
            <person name="Mascher T."/>
            <person name="Medema M.H."/>
            <person name="Devos D.P."/>
            <person name="Kaster A.-K."/>
            <person name="Ovreas L."/>
            <person name="Rohde M."/>
            <person name="Galperin M.Y."/>
            <person name="Jogler C."/>
        </authorList>
    </citation>
    <scope>NUCLEOTIDE SEQUENCE [LARGE SCALE GENOMIC DNA]</scope>
    <source>
        <strain evidence="1 2">K22_7</strain>
    </source>
</reference>
<gene>
    <name evidence="1" type="primary">mshB_1</name>
    <name evidence="1" type="ORF">K227x_43560</name>
</gene>
<dbReference type="PANTHER" id="PTHR12993">
    <property type="entry name" value="N-ACETYLGLUCOSAMINYL-PHOSPHATIDYLINOSITOL DE-N-ACETYLASE-RELATED"/>
    <property type="match status" value="1"/>
</dbReference>
<dbReference type="InterPro" id="IPR003737">
    <property type="entry name" value="GlcNAc_PI_deacetylase-related"/>
</dbReference>
<name>A0A517NFN2_9BACT</name>
<dbReference type="GO" id="GO:0035595">
    <property type="term" value="F:N-acetylglucosaminylinositol deacetylase activity"/>
    <property type="evidence" value="ECO:0007669"/>
    <property type="project" value="UniProtKB-EC"/>
</dbReference>
<dbReference type="KEGG" id="rlc:K227x_43560"/>
<organism evidence="1 2">
    <name type="scientific">Rubripirellula lacrimiformis</name>
    <dbReference type="NCBI Taxonomy" id="1930273"/>
    <lineage>
        <taxon>Bacteria</taxon>
        <taxon>Pseudomonadati</taxon>
        <taxon>Planctomycetota</taxon>
        <taxon>Planctomycetia</taxon>
        <taxon>Pirellulales</taxon>
        <taxon>Pirellulaceae</taxon>
        <taxon>Rubripirellula</taxon>
    </lineage>
</organism>
<dbReference type="Gene3D" id="3.40.50.10320">
    <property type="entry name" value="LmbE-like"/>
    <property type="match status" value="1"/>
</dbReference>
<dbReference type="EC" id="3.5.1.103" evidence="1"/>
<dbReference type="RefSeq" id="WP_145172321.1">
    <property type="nucleotide sequence ID" value="NZ_CP036525.1"/>
</dbReference>
<sequence length="246" mass="27926">MTIPIHTESPADLPAIEPLDMLVIAPHPDDAELGMGGTIAKMIHEGMRVGVLDLTTGEPTPHGSEAIRRQETSVATEALNLTWRGNAGLTNRKLVHTLDARQLVASYFRILRPRWIFAPYWNDAHPDHVAATDLIEAARFWAKLSKTDMPGQRFHPERIYYYFCIHLRIAVDPDWIVDISDHWDAKLASILAYDSQFVQGRPTDPPTMIDQLHYEAANWGRLINRRYGEPFATKEPLAMKSLRDLI</sequence>
<dbReference type="AlphaFoldDB" id="A0A517NFN2"/>
<dbReference type="GO" id="GO:0071793">
    <property type="term" value="P:bacillithiol biosynthetic process"/>
    <property type="evidence" value="ECO:0007669"/>
    <property type="project" value="InterPro"/>
</dbReference>
<accession>A0A517NFN2</accession>
<keyword evidence="1" id="KW-0378">Hydrolase</keyword>
<dbReference type="PANTHER" id="PTHR12993:SF30">
    <property type="entry name" value="N-ACETYL-ALPHA-D-GLUCOSAMINYL L-MALATE DEACETYLASE 1"/>
    <property type="match status" value="1"/>
</dbReference>
<evidence type="ECO:0000313" key="2">
    <source>
        <dbReference type="Proteomes" id="UP000318538"/>
    </source>
</evidence>
<dbReference type="InterPro" id="IPR023842">
    <property type="entry name" value="Bacillithiol_biosynth_BshB1"/>
</dbReference>